<keyword evidence="1" id="KW-0472">Membrane</keyword>
<dbReference type="STRING" id="589865.DaAHT2_0306"/>
<keyword evidence="1" id="KW-1133">Transmembrane helix</keyword>
<sequence>MAPGELLTGLALPLVRIFFFISLGLILASLIEELGWSRMMSRLALPFVRFGRFSETSGASFALAFISGVSANTTLAEAYRDGKIGRREVLLANLLNSLPRFFLHLPTVFFLMAPFIKGAALLYVGLTFCAALLRTLLIAATGRWLLPAPAARPVAPTGGGKPSLREALLKAWKRLRRRLLRIMLITAPIYALFFMAAAWGYFALFSAWVEENFSLLAFLPPEGIGIIVLVAATELTAGLAAAGALLDGHTMANREVVLALLTGTVLAAPIQALRHQLPYYAGIFPPRLAAELIVVSQLFRAGSVILVGTVYFFLSA</sequence>
<protein>
    <submittedName>
        <fullName evidence="2">Nucleoside recognition domain protein</fullName>
    </submittedName>
</protein>
<evidence type="ECO:0000313" key="2">
    <source>
        <dbReference type="EMBL" id="ADH85017.1"/>
    </source>
</evidence>
<dbReference type="EMBL" id="CP001940">
    <property type="protein sequence ID" value="ADH85017.1"/>
    <property type="molecule type" value="Genomic_DNA"/>
</dbReference>
<dbReference type="OrthoDB" id="5453678at2"/>
<feature type="transmembrane region" description="Helical" evidence="1">
    <location>
        <begin position="224"/>
        <end position="244"/>
    </location>
</feature>
<keyword evidence="3" id="KW-1185">Reference proteome</keyword>
<feature type="transmembrane region" description="Helical" evidence="1">
    <location>
        <begin position="122"/>
        <end position="146"/>
    </location>
</feature>
<feature type="transmembrane region" description="Helical" evidence="1">
    <location>
        <begin position="6"/>
        <end position="31"/>
    </location>
</feature>
<name>D6Z6Q8_DESAT</name>
<organism evidence="2 3">
    <name type="scientific">Desulfurivibrio alkaliphilus (strain DSM 19089 / UNIQEM U267 / AHT2)</name>
    <dbReference type="NCBI Taxonomy" id="589865"/>
    <lineage>
        <taxon>Bacteria</taxon>
        <taxon>Pseudomonadati</taxon>
        <taxon>Thermodesulfobacteriota</taxon>
        <taxon>Desulfobulbia</taxon>
        <taxon>Desulfobulbales</taxon>
        <taxon>Desulfobulbaceae</taxon>
        <taxon>Desulfurivibrio</taxon>
    </lineage>
</organism>
<dbReference type="eggNOG" id="COG3366">
    <property type="taxonomic scope" value="Bacteria"/>
</dbReference>
<dbReference type="PANTHER" id="PTHR38139:SF1">
    <property type="entry name" value="NUCLEOSIDE TRANSPORTER_FEOB GTPASE GATE DOMAIN-CONTAINING PROTEIN"/>
    <property type="match status" value="1"/>
</dbReference>
<gene>
    <name evidence="2" type="ordered locus">DaAHT2_0306</name>
</gene>
<dbReference type="Proteomes" id="UP000001508">
    <property type="component" value="Chromosome"/>
</dbReference>
<reference evidence="3" key="1">
    <citation type="submission" date="2010-02" db="EMBL/GenBank/DDBJ databases">
        <title>Complete sequence of Desulfurivibrio alkaliphilus AHT2.</title>
        <authorList>
            <consortium name="US DOE Joint Genome Institute"/>
            <person name="Pitluck S."/>
            <person name="Chertkov O."/>
            <person name="Detter J.C."/>
            <person name="Han C."/>
            <person name="Tapia R."/>
            <person name="Larimer F."/>
            <person name="Land M."/>
            <person name="Hauser L."/>
            <person name="Kyrpides N."/>
            <person name="Mikhailova N."/>
            <person name="Sorokin D.Y."/>
            <person name="Muyzer G."/>
            <person name="Woyke T."/>
        </authorList>
    </citation>
    <scope>NUCLEOTIDE SEQUENCE [LARGE SCALE GENOMIC DNA]</scope>
    <source>
        <strain evidence="3">DSM 19089 / UNIQEM U267 / AHT2</strain>
    </source>
</reference>
<feature type="transmembrane region" description="Helical" evidence="1">
    <location>
        <begin position="256"/>
        <end position="273"/>
    </location>
</feature>
<dbReference type="HOGENOM" id="CLU_048086_2_2_7"/>
<dbReference type="InParanoid" id="D6Z6Q8"/>
<evidence type="ECO:0000313" key="3">
    <source>
        <dbReference type="Proteomes" id="UP000001508"/>
    </source>
</evidence>
<evidence type="ECO:0000256" key="1">
    <source>
        <dbReference type="SAM" id="Phobius"/>
    </source>
</evidence>
<keyword evidence="1" id="KW-0812">Transmembrane</keyword>
<proteinExistence type="predicted"/>
<feature type="transmembrane region" description="Helical" evidence="1">
    <location>
        <begin position="293"/>
        <end position="314"/>
    </location>
</feature>
<dbReference type="AlphaFoldDB" id="D6Z6Q8"/>
<feature type="transmembrane region" description="Helical" evidence="1">
    <location>
        <begin position="179"/>
        <end position="204"/>
    </location>
</feature>
<accession>D6Z6Q8</accession>
<dbReference type="PANTHER" id="PTHR38139">
    <property type="entry name" value="GATE DOMAIN-CONTAINING PROTEIN"/>
    <property type="match status" value="1"/>
</dbReference>
<dbReference type="InterPro" id="IPR038880">
    <property type="entry name" value="MJ0871-like"/>
</dbReference>
<dbReference type="KEGG" id="dak:DaAHT2_0306"/>
<dbReference type="RefSeq" id="WP_013162548.1">
    <property type="nucleotide sequence ID" value="NC_014216.1"/>
</dbReference>